<name>K0R507_THAOC</name>
<evidence type="ECO:0000256" key="2">
    <source>
        <dbReference type="ARBA" id="ARBA00022692"/>
    </source>
</evidence>
<dbReference type="InterPro" id="IPR050307">
    <property type="entry name" value="Sterol_Desaturase_Related"/>
</dbReference>
<comment type="subcellular location">
    <subcellularLocation>
        <location evidence="1">Membrane</location>
    </subcellularLocation>
</comment>
<evidence type="ECO:0000256" key="1">
    <source>
        <dbReference type="ARBA" id="ARBA00004370"/>
    </source>
</evidence>
<dbReference type="AlphaFoldDB" id="K0R507"/>
<keyword evidence="4" id="KW-0472">Membrane</keyword>
<dbReference type="GO" id="GO:0005506">
    <property type="term" value="F:iron ion binding"/>
    <property type="evidence" value="ECO:0007669"/>
    <property type="project" value="InterPro"/>
</dbReference>
<evidence type="ECO:0000259" key="5">
    <source>
        <dbReference type="Pfam" id="PF04116"/>
    </source>
</evidence>
<protein>
    <recommendedName>
        <fullName evidence="5">Fatty acid hydroxylase domain-containing protein</fullName>
    </recommendedName>
</protein>
<dbReference type="PANTHER" id="PTHR11863">
    <property type="entry name" value="STEROL DESATURASE"/>
    <property type="match status" value="1"/>
</dbReference>
<dbReference type="eggNOG" id="KOG0873">
    <property type="taxonomic scope" value="Eukaryota"/>
</dbReference>
<keyword evidence="7" id="KW-1185">Reference proteome</keyword>
<evidence type="ECO:0000256" key="3">
    <source>
        <dbReference type="ARBA" id="ARBA00022989"/>
    </source>
</evidence>
<proteinExistence type="predicted"/>
<dbReference type="GO" id="GO:0016020">
    <property type="term" value="C:membrane"/>
    <property type="evidence" value="ECO:0007669"/>
    <property type="project" value="UniProtKB-SubCell"/>
</dbReference>
<gene>
    <name evidence="6" type="ORF">THAOC_32915</name>
</gene>
<feature type="domain" description="Fatty acid hydroxylase" evidence="5">
    <location>
        <begin position="169"/>
        <end position="309"/>
    </location>
</feature>
<keyword evidence="2" id="KW-0812">Transmembrane</keyword>
<dbReference type="Pfam" id="PF04116">
    <property type="entry name" value="FA_hydroxylase"/>
    <property type="match status" value="1"/>
</dbReference>
<accession>K0R507</accession>
<keyword evidence="3" id="KW-1133">Transmembrane helix</keyword>
<comment type="caution">
    <text evidence="6">The sequence shown here is derived from an EMBL/GenBank/DDBJ whole genome shotgun (WGS) entry which is preliminary data.</text>
</comment>
<organism evidence="6 7">
    <name type="scientific">Thalassiosira oceanica</name>
    <name type="common">Marine diatom</name>
    <dbReference type="NCBI Taxonomy" id="159749"/>
    <lineage>
        <taxon>Eukaryota</taxon>
        <taxon>Sar</taxon>
        <taxon>Stramenopiles</taxon>
        <taxon>Ochrophyta</taxon>
        <taxon>Bacillariophyta</taxon>
        <taxon>Coscinodiscophyceae</taxon>
        <taxon>Thalassiosirophycidae</taxon>
        <taxon>Thalassiosirales</taxon>
        <taxon>Thalassiosiraceae</taxon>
        <taxon>Thalassiosira</taxon>
    </lineage>
</organism>
<dbReference type="OrthoDB" id="1658724at2759"/>
<dbReference type="GO" id="GO:0008610">
    <property type="term" value="P:lipid biosynthetic process"/>
    <property type="evidence" value="ECO:0007669"/>
    <property type="project" value="InterPro"/>
</dbReference>
<evidence type="ECO:0000313" key="6">
    <source>
        <dbReference type="EMBL" id="EJK48303.1"/>
    </source>
</evidence>
<evidence type="ECO:0000256" key="4">
    <source>
        <dbReference type="ARBA" id="ARBA00023136"/>
    </source>
</evidence>
<dbReference type="GO" id="GO:0016491">
    <property type="term" value="F:oxidoreductase activity"/>
    <property type="evidence" value="ECO:0007669"/>
    <property type="project" value="InterPro"/>
</dbReference>
<reference evidence="6 7" key="1">
    <citation type="journal article" date="2012" name="Genome Biol.">
        <title>Genome and low-iron response of an oceanic diatom adapted to chronic iron limitation.</title>
        <authorList>
            <person name="Lommer M."/>
            <person name="Specht M."/>
            <person name="Roy A.S."/>
            <person name="Kraemer L."/>
            <person name="Andreson R."/>
            <person name="Gutowska M.A."/>
            <person name="Wolf J."/>
            <person name="Bergner S.V."/>
            <person name="Schilhabel M.B."/>
            <person name="Klostermeier U.C."/>
            <person name="Beiko R.G."/>
            <person name="Rosenstiel P."/>
            <person name="Hippler M."/>
            <person name="Laroche J."/>
        </authorList>
    </citation>
    <scope>NUCLEOTIDE SEQUENCE [LARGE SCALE GENOMIC DNA]</scope>
    <source>
        <strain evidence="6 7">CCMP1005</strain>
    </source>
</reference>
<evidence type="ECO:0000313" key="7">
    <source>
        <dbReference type="Proteomes" id="UP000266841"/>
    </source>
</evidence>
<dbReference type="EMBL" id="AGNL01046023">
    <property type="protein sequence ID" value="EJK48303.1"/>
    <property type="molecule type" value="Genomic_DNA"/>
</dbReference>
<dbReference type="InterPro" id="IPR006694">
    <property type="entry name" value="Fatty_acid_hydroxylase"/>
</dbReference>
<dbReference type="Proteomes" id="UP000266841">
    <property type="component" value="Unassembled WGS sequence"/>
</dbReference>
<sequence length="324" mass="36321">MRIACVQRRTEKNNYPTARPAAKTGKDCLEDLRCGPDSSHPCTSSEVGVLGRQAIVQVVSPETPEDEGIGIDTFKGCAERTQDVDCGRILVRVAFRRPIMLGTGVFYRASAARMSQGEPSTKQHLKESTLTLVGPAAVSTVCLLSKIGPILMPGPYHWEHSLVETGLKFLAMMFIHDFLLYSIHRLLHESEFLFHHVHAYHHGVRTPRSLSVGVISYVDGALMEGLPNIVSCIIVRPHPFMFYAFVMFRISESAANHSGVSAKSWLSFIFAKSPLFHYLGRASFEHHDQHHRMSNRSKHAKNFAETFWIFVSLLDYACVLAFLH</sequence>